<dbReference type="SUPFAM" id="SSF52172">
    <property type="entry name" value="CheY-like"/>
    <property type="match status" value="1"/>
</dbReference>
<proteinExistence type="predicted"/>
<evidence type="ECO:0008006" key="3">
    <source>
        <dbReference type="Google" id="ProtNLM"/>
    </source>
</evidence>
<evidence type="ECO:0000313" key="2">
    <source>
        <dbReference type="Proteomes" id="UP000652430"/>
    </source>
</evidence>
<name>A0ABQ3LT23_9SPHN</name>
<keyword evidence="2" id="KW-1185">Reference proteome</keyword>
<dbReference type="InterPro" id="IPR011006">
    <property type="entry name" value="CheY-like_superfamily"/>
</dbReference>
<dbReference type="Proteomes" id="UP000652430">
    <property type="component" value="Unassembled WGS sequence"/>
</dbReference>
<organism evidence="1 2">
    <name type="scientific">Sphingomonas glacialis</name>
    <dbReference type="NCBI Taxonomy" id="658225"/>
    <lineage>
        <taxon>Bacteria</taxon>
        <taxon>Pseudomonadati</taxon>
        <taxon>Pseudomonadota</taxon>
        <taxon>Alphaproteobacteria</taxon>
        <taxon>Sphingomonadales</taxon>
        <taxon>Sphingomonadaceae</taxon>
        <taxon>Sphingomonas</taxon>
    </lineage>
</organism>
<evidence type="ECO:0000313" key="1">
    <source>
        <dbReference type="EMBL" id="GHH25414.1"/>
    </source>
</evidence>
<comment type="caution">
    <text evidence="1">The sequence shown here is derived from an EMBL/GenBank/DDBJ whole genome shotgun (WGS) entry which is preliminary data.</text>
</comment>
<gene>
    <name evidence="1" type="ORF">GCM10008023_38790</name>
</gene>
<reference evidence="2" key="1">
    <citation type="journal article" date="2019" name="Int. J. Syst. Evol. Microbiol.">
        <title>The Global Catalogue of Microorganisms (GCM) 10K type strain sequencing project: providing services to taxonomists for standard genome sequencing and annotation.</title>
        <authorList>
            <consortium name="The Broad Institute Genomics Platform"/>
            <consortium name="The Broad Institute Genome Sequencing Center for Infectious Disease"/>
            <person name="Wu L."/>
            <person name="Ma J."/>
        </authorList>
    </citation>
    <scope>NUCLEOTIDE SEQUENCE [LARGE SCALE GENOMIC DNA]</scope>
    <source>
        <strain evidence="2">CGMCC 1.8957</strain>
    </source>
</reference>
<sequence length="74" mass="8214">MPGDMNGFALAHHVATHWPHIEIVISSGRRKPEAGDMPEKATFLSKPFNTRIVHDHLRETLPNGKKPGPLKQAV</sequence>
<accession>A0ABQ3LT23</accession>
<dbReference type="Gene3D" id="3.40.50.2300">
    <property type="match status" value="1"/>
</dbReference>
<dbReference type="EMBL" id="BNAQ01000009">
    <property type="protein sequence ID" value="GHH25414.1"/>
    <property type="molecule type" value="Genomic_DNA"/>
</dbReference>
<protein>
    <recommendedName>
        <fullName evidence="3">Response regulator</fullName>
    </recommendedName>
</protein>